<dbReference type="Gene3D" id="2.30.180.10">
    <property type="entry name" value="FAS1 domain"/>
    <property type="match status" value="1"/>
</dbReference>
<dbReference type="Gramene" id="KZN08753">
    <property type="protein sequence ID" value="KZN08753"/>
    <property type="gene ID" value="DCAR_001409"/>
</dbReference>
<evidence type="ECO:0000313" key="6">
    <source>
        <dbReference type="EMBL" id="WOG82183.1"/>
    </source>
</evidence>
<accession>A0A162B1F6</accession>
<gene>
    <name evidence="5" type="ORF">DCAR_001409</name>
    <name evidence="6" type="ORF">DCAR_0101345</name>
</gene>
<evidence type="ECO:0000259" key="4">
    <source>
        <dbReference type="PROSITE" id="PS50213"/>
    </source>
</evidence>
<dbReference type="Pfam" id="PF02469">
    <property type="entry name" value="Fasciclin"/>
    <property type="match status" value="1"/>
</dbReference>
<keyword evidence="3" id="KW-0732">Signal</keyword>
<feature type="signal peptide" evidence="3">
    <location>
        <begin position="1"/>
        <end position="18"/>
    </location>
</feature>
<dbReference type="Proteomes" id="UP000077755">
    <property type="component" value="Chromosome 1"/>
</dbReference>
<dbReference type="InterPro" id="IPR000782">
    <property type="entry name" value="FAS1_domain"/>
</dbReference>
<reference evidence="5" key="1">
    <citation type="journal article" date="2016" name="Nat. Genet.">
        <title>A high-quality carrot genome assembly provides new insights into carotenoid accumulation and asterid genome evolution.</title>
        <authorList>
            <person name="Iorizzo M."/>
            <person name="Ellison S."/>
            <person name="Senalik D."/>
            <person name="Zeng P."/>
            <person name="Satapoomin P."/>
            <person name="Huang J."/>
            <person name="Bowman M."/>
            <person name="Iovene M."/>
            <person name="Sanseverino W."/>
            <person name="Cavagnaro P."/>
            <person name="Yildiz M."/>
            <person name="Macko-Podgorni A."/>
            <person name="Moranska E."/>
            <person name="Grzebelus E."/>
            <person name="Grzebelus D."/>
            <person name="Ashrafi H."/>
            <person name="Zheng Z."/>
            <person name="Cheng S."/>
            <person name="Spooner D."/>
            <person name="Van Deynze A."/>
            <person name="Simon P."/>
        </authorList>
    </citation>
    <scope>NUCLEOTIDE SEQUENCE [LARGE SCALE GENOMIC DNA]</scope>
    <source>
        <tissue evidence="5">Leaf</tissue>
    </source>
</reference>
<name>A0A162B1F6_DAUCS</name>
<dbReference type="EMBL" id="CP093343">
    <property type="protein sequence ID" value="WOG82183.1"/>
    <property type="molecule type" value="Genomic_DNA"/>
</dbReference>
<evidence type="ECO:0000256" key="2">
    <source>
        <dbReference type="SAM" id="MobiDB-lite"/>
    </source>
</evidence>
<proteinExistence type="inferred from homology"/>
<feature type="compositionally biased region" description="Basic and acidic residues" evidence="2">
    <location>
        <begin position="271"/>
        <end position="290"/>
    </location>
</feature>
<dbReference type="InterPro" id="IPR052806">
    <property type="entry name" value="Fasciclin-like_AGP"/>
</dbReference>
<dbReference type="InterPro" id="IPR036378">
    <property type="entry name" value="FAS1_dom_sf"/>
</dbReference>
<sequence>MSPLSLLLVLSLISPTISLSFEQQLAATETSLRISNYNLFGNAISTSDLRYRLLSSSSASNASFTLFAPLDSTLYSLDMISPAAAYTQTLYYHVVNGRHTIEDLQRVCYLDTLLTHYSVLVNQNAVNDTVVDGVAIALPDLFVGPRIVVHGLDGILVPGELGLDDPVRDPEFHRELSPQASIRSEFVSPSFSPVSFNSPAMSPMSFETPADFDSTATSPAPEMMSPRSEPESVTPPISSPSGSESRSKSSKRKNRGKVGRSKGRRHRRARNVHDRHERFSKFIDRHGSDF</sequence>
<reference evidence="6" key="2">
    <citation type="submission" date="2022-03" db="EMBL/GenBank/DDBJ databases">
        <title>Draft title - Genomic analysis of global carrot germplasm unveils the trajectory of domestication and the origin of high carotenoid orange carrot.</title>
        <authorList>
            <person name="Iorizzo M."/>
            <person name="Ellison S."/>
            <person name="Senalik D."/>
            <person name="Macko-Podgorni A."/>
            <person name="Grzebelus D."/>
            <person name="Bostan H."/>
            <person name="Rolling W."/>
            <person name="Curaba J."/>
            <person name="Simon P."/>
        </authorList>
    </citation>
    <scope>NUCLEOTIDE SEQUENCE</scope>
    <source>
        <tissue evidence="6">Leaf</tissue>
    </source>
</reference>
<evidence type="ECO:0000256" key="3">
    <source>
        <dbReference type="SAM" id="SignalP"/>
    </source>
</evidence>
<dbReference type="PANTHER" id="PTHR33985">
    <property type="entry name" value="OS02G0491300 PROTEIN-RELATED"/>
    <property type="match status" value="1"/>
</dbReference>
<evidence type="ECO:0000313" key="7">
    <source>
        <dbReference type="Proteomes" id="UP000077755"/>
    </source>
</evidence>
<dbReference type="SUPFAM" id="SSF82153">
    <property type="entry name" value="FAS1 domain"/>
    <property type="match status" value="1"/>
</dbReference>
<evidence type="ECO:0000313" key="5">
    <source>
        <dbReference type="EMBL" id="KZN08753.1"/>
    </source>
</evidence>
<dbReference type="STRING" id="79200.A0A162B1F6"/>
<feature type="chain" id="PRO_5007832489" description="FAS1 domain-containing protein" evidence="3">
    <location>
        <begin position="19"/>
        <end position="290"/>
    </location>
</feature>
<comment type="similarity">
    <text evidence="1">Belongs to the fasciclin-like AGP family.</text>
</comment>
<organism evidence="5">
    <name type="scientific">Daucus carota subsp. sativus</name>
    <name type="common">Carrot</name>
    <dbReference type="NCBI Taxonomy" id="79200"/>
    <lineage>
        <taxon>Eukaryota</taxon>
        <taxon>Viridiplantae</taxon>
        <taxon>Streptophyta</taxon>
        <taxon>Embryophyta</taxon>
        <taxon>Tracheophyta</taxon>
        <taxon>Spermatophyta</taxon>
        <taxon>Magnoliopsida</taxon>
        <taxon>eudicotyledons</taxon>
        <taxon>Gunneridae</taxon>
        <taxon>Pentapetalae</taxon>
        <taxon>asterids</taxon>
        <taxon>campanulids</taxon>
        <taxon>Apiales</taxon>
        <taxon>Apiaceae</taxon>
        <taxon>Apioideae</taxon>
        <taxon>Scandiceae</taxon>
        <taxon>Daucinae</taxon>
        <taxon>Daucus</taxon>
        <taxon>Daucus sect. Daucus</taxon>
    </lineage>
</organism>
<feature type="domain" description="FAS1" evidence="4">
    <location>
        <begin position="24"/>
        <end position="156"/>
    </location>
</feature>
<evidence type="ECO:0000256" key="1">
    <source>
        <dbReference type="ARBA" id="ARBA00007843"/>
    </source>
</evidence>
<dbReference type="OrthoDB" id="1937685at2759"/>
<dbReference type="EMBL" id="LNRQ01000001">
    <property type="protein sequence ID" value="KZN08753.1"/>
    <property type="molecule type" value="Genomic_DNA"/>
</dbReference>
<feature type="region of interest" description="Disordered" evidence="2">
    <location>
        <begin position="205"/>
        <end position="290"/>
    </location>
</feature>
<dbReference type="PROSITE" id="PS50213">
    <property type="entry name" value="FAS1"/>
    <property type="match status" value="1"/>
</dbReference>
<dbReference type="AlphaFoldDB" id="A0A162B1F6"/>
<feature type="compositionally biased region" description="Basic residues" evidence="2">
    <location>
        <begin position="248"/>
        <end position="270"/>
    </location>
</feature>
<dbReference type="SMART" id="SM00554">
    <property type="entry name" value="FAS1"/>
    <property type="match status" value="1"/>
</dbReference>
<protein>
    <recommendedName>
        <fullName evidence="4">FAS1 domain-containing protein</fullName>
    </recommendedName>
</protein>
<keyword evidence="7" id="KW-1185">Reference proteome</keyword>
<dbReference type="PANTHER" id="PTHR33985:SF15">
    <property type="entry name" value="FASCICLIN-LIKE ARABINOGALACTAN PROTEIN 19"/>
    <property type="match status" value="1"/>
</dbReference>
<dbReference type="KEGG" id="dcr:108218933"/>
<dbReference type="OMA" id="LFCNAIV"/>